<evidence type="ECO:0000313" key="2">
    <source>
        <dbReference type="EMBL" id="KAG2298285.1"/>
    </source>
</evidence>
<dbReference type="AlphaFoldDB" id="A0A8X7S3V3"/>
<comment type="caution">
    <text evidence="2">The sequence shown here is derived from an EMBL/GenBank/DDBJ whole genome shotgun (WGS) entry which is preliminary data.</text>
</comment>
<feature type="compositionally biased region" description="Basic and acidic residues" evidence="1">
    <location>
        <begin position="113"/>
        <end position="124"/>
    </location>
</feature>
<dbReference type="EMBL" id="JAAMPC010000008">
    <property type="protein sequence ID" value="KAG2298285.1"/>
    <property type="molecule type" value="Genomic_DNA"/>
</dbReference>
<evidence type="ECO:0000313" key="3">
    <source>
        <dbReference type="Proteomes" id="UP000886595"/>
    </source>
</evidence>
<feature type="compositionally biased region" description="Basic residues" evidence="1">
    <location>
        <begin position="80"/>
        <end position="89"/>
    </location>
</feature>
<proteinExistence type="predicted"/>
<feature type="region of interest" description="Disordered" evidence="1">
    <location>
        <begin position="55"/>
        <end position="124"/>
    </location>
</feature>
<accession>A0A8X7S3V3</accession>
<sequence>MGSTRECIEEFKINLSKIHDEIREELKKMAQYWEDQGASWSKKMKTWKMEMETTKTPLVTSSCKTSATSPLKRLQARPSPMRHKRRTSRSGKLITHCQSNVSKAGSSFGSQPGEHERLHGSPST</sequence>
<dbReference type="Proteomes" id="UP000886595">
    <property type="component" value="Unassembled WGS sequence"/>
</dbReference>
<feature type="compositionally biased region" description="Polar residues" evidence="1">
    <location>
        <begin position="96"/>
        <end position="110"/>
    </location>
</feature>
<organism evidence="2 3">
    <name type="scientific">Brassica carinata</name>
    <name type="common">Ethiopian mustard</name>
    <name type="synonym">Abyssinian cabbage</name>
    <dbReference type="NCBI Taxonomy" id="52824"/>
    <lineage>
        <taxon>Eukaryota</taxon>
        <taxon>Viridiplantae</taxon>
        <taxon>Streptophyta</taxon>
        <taxon>Embryophyta</taxon>
        <taxon>Tracheophyta</taxon>
        <taxon>Spermatophyta</taxon>
        <taxon>Magnoliopsida</taxon>
        <taxon>eudicotyledons</taxon>
        <taxon>Gunneridae</taxon>
        <taxon>Pentapetalae</taxon>
        <taxon>rosids</taxon>
        <taxon>malvids</taxon>
        <taxon>Brassicales</taxon>
        <taxon>Brassicaceae</taxon>
        <taxon>Brassiceae</taxon>
        <taxon>Brassica</taxon>
    </lineage>
</organism>
<name>A0A8X7S3V3_BRACI</name>
<gene>
    <name evidence="2" type="ORF">Bca52824_034757</name>
</gene>
<evidence type="ECO:0000256" key="1">
    <source>
        <dbReference type="SAM" id="MobiDB-lite"/>
    </source>
</evidence>
<protein>
    <submittedName>
        <fullName evidence="2">Uncharacterized protein</fullName>
    </submittedName>
</protein>
<feature type="compositionally biased region" description="Polar residues" evidence="1">
    <location>
        <begin position="57"/>
        <end position="69"/>
    </location>
</feature>
<keyword evidence="3" id="KW-1185">Reference proteome</keyword>
<reference evidence="2 3" key="1">
    <citation type="submission" date="2020-02" db="EMBL/GenBank/DDBJ databases">
        <authorList>
            <person name="Ma Q."/>
            <person name="Huang Y."/>
            <person name="Song X."/>
            <person name="Pei D."/>
        </authorList>
    </citation>
    <scope>NUCLEOTIDE SEQUENCE [LARGE SCALE GENOMIC DNA]</scope>
    <source>
        <strain evidence="2">Sxm20200214</strain>
        <tissue evidence="2">Leaf</tissue>
    </source>
</reference>